<dbReference type="GO" id="GO:0006890">
    <property type="term" value="P:retrograde vesicle-mediated transport, Golgi to endoplasmic reticulum"/>
    <property type="evidence" value="ECO:0007669"/>
    <property type="project" value="InterPro"/>
</dbReference>
<dbReference type="SMART" id="SM01160">
    <property type="entry name" value="DUF1751"/>
    <property type="match status" value="1"/>
</dbReference>
<organism evidence="6 7">
    <name type="scientific">Chara braunii</name>
    <name type="common">Braun's stonewort</name>
    <dbReference type="NCBI Taxonomy" id="69332"/>
    <lineage>
        <taxon>Eukaryota</taxon>
        <taxon>Viridiplantae</taxon>
        <taxon>Streptophyta</taxon>
        <taxon>Charophyceae</taxon>
        <taxon>Charales</taxon>
        <taxon>Characeae</taxon>
        <taxon>Chara</taxon>
    </lineage>
</organism>
<protein>
    <recommendedName>
        <fullName evidence="8">Transmembrane protein 115</fullName>
    </recommendedName>
</protein>
<feature type="transmembrane region" description="Helical" evidence="5">
    <location>
        <begin position="52"/>
        <end position="74"/>
    </location>
</feature>
<feature type="transmembrane region" description="Helical" evidence="5">
    <location>
        <begin position="120"/>
        <end position="137"/>
    </location>
</feature>
<comment type="caution">
    <text evidence="6">The sequence shown here is derived from an EMBL/GenBank/DDBJ whole genome shotgun (WGS) entry which is preliminary data.</text>
</comment>
<sequence>MPKLTTTASPKYEHTATNVARFQRQVVVNVPALLLLGKLLEPIWGSKEFLKFILVVSTGTSLLTWVLMICLYYITQKEHFLYDKISGFHGVVAGFLVALKQLMPDQELSAVSVIKFRARWLSPIVVLLSITLCVVFGDPHAVLPFVIFGTYTSWLYLRFFQTKPEGNLKGDPSEEFSFASFFPDLLRPLVGGVAWVFYRLFCSRAEASPTDANTGYILGGKPLPGSDPVDASRRR</sequence>
<keyword evidence="3 5" id="KW-1133">Transmembrane helix</keyword>
<dbReference type="SUPFAM" id="SSF144091">
    <property type="entry name" value="Rhomboid-like"/>
    <property type="match status" value="1"/>
</dbReference>
<dbReference type="OrthoDB" id="73612at2759"/>
<keyword evidence="2 5" id="KW-0812">Transmembrane</keyword>
<evidence type="ECO:0000256" key="5">
    <source>
        <dbReference type="SAM" id="Phobius"/>
    </source>
</evidence>
<dbReference type="AlphaFoldDB" id="A0A388M9Y0"/>
<dbReference type="EMBL" id="BFEA01000889">
    <property type="protein sequence ID" value="GBG91272.1"/>
    <property type="molecule type" value="Genomic_DNA"/>
</dbReference>
<dbReference type="STRING" id="69332.A0A388M9Y0"/>
<evidence type="ECO:0000256" key="3">
    <source>
        <dbReference type="ARBA" id="ARBA00022989"/>
    </source>
</evidence>
<name>A0A388M9Y0_CHABU</name>
<keyword evidence="4 5" id="KW-0472">Membrane</keyword>
<dbReference type="FunFam" id="1.20.1540.10:FF:000004">
    <property type="entry name" value="Transmembrane protein 115"/>
    <property type="match status" value="1"/>
</dbReference>
<reference evidence="6 7" key="1">
    <citation type="journal article" date="2018" name="Cell">
        <title>The Chara Genome: Secondary Complexity and Implications for Plant Terrestrialization.</title>
        <authorList>
            <person name="Nishiyama T."/>
            <person name="Sakayama H."/>
            <person name="Vries J.D."/>
            <person name="Buschmann H."/>
            <person name="Saint-Marcoux D."/>
            <person name="Ullrich K.K."/>
            <person name="Haas F.B."/>
            <person name="Vanderstraeten L."/>
            <person name="Becker D."/>
            <person name="Lang D."/>
            <person name="Vosolsobe S."/>
            <person name="Rombauts S."/>
            <person name="Wilhelmsson P.K.I."/>
            <person name="Janitza P."/>
            <person name="Kern R."/>
            <person name="Heyl A."/>
            <person name="Rumpler F."/>
            <person name="Villalobos L.I.A.C."/>
            <person name="Clay J.M."/>
            <person name="Skokan R."/>
            <person name="Toyoda A."/>
            <person name="Suzuki Y."/>
            <person name="Kagoshima H."/>
            <person name="Schijlen E."/>
            <person name="Tajeshwar N."/>
            <person name="Catarino B."/>
            <person name="Hetherington A.J."/>
            <person name="Saltykova A."/>
            <person name="Bonnot C."/>
            <person name="Breuninger H."/>
            <person name="Symeonidi A."/>
            <person name="Radhakrishnan G.V."/>
            <person name="Van Nieuwerburgh F."/>
            <person name="Deforce D."/>
            <person name="Chang C."/>
            <person name="Karol K.G."/>
            <person name="Hedrich R."/>
            <person name="Ulvskov P."/>
            <person name="Glockner G."/>
            <person name="Delwiche C.F."/>
            <person name="Petrasek J."/>
            <person name="Van de Peer Y."/>
            <person name="Friml J."/>
            <person name="Beilby M."/>
            <person name="Dolan L."/>
            <person name="Kohara Y."/>
            <person name="Sugano S."/>
            <person name="Fujiyama A."/>
            <person name="Delaux P.-M."/>
            <person name="Quint M."/>
            <person name="TheiBen G."/>
            <person name="Hagemann M."/>
            <person name="Harholt J."/>
            <person name="Dunand C."/>
            <person name="Zachgo S."/>
            <person name="Langdale J."/>
            <person name="Maumus F."/>
            <person name="Straeten D.V.D."/>
            <person name="Gould S.B."/>
            <person name="Rensing S.A."/>
        </authorList>
    </citation>
    <scope>NUCLEOTIDE SEQUENCE [LARGE SCALE GENOMIC DNA]</scope>
    <source>
        <strain evidence="6 7">S276</strain>
    </source>
</reference>
<gene>
    <name evidence="6" type="ORF">CBR_g52157</name>
</gene>
<dbReference type="InterPro" id="IPR035952">
    <property type="entry name" value="Rhomboid-like_sf"/>
</dbReference>
<proteinExistence type="predicted"/>
<dbReference type="InterPro" id="IPR013861">
    <property type="entry name" value="TMEM115/Pdh1/Rbl19"/>
</dbReference>
<evidence type="ECO:0000313" key="7">
    <source>
        <dbReference type="Proteomes" id="UP000265515"/>
    </source>
</evidence>
<evidence type="ECO:0000313" key="6">
    <source>
        <dbReference type="EMBL" id="GBG91272.1"/>
    </source>
</evidence>
<dbReference type="PANTHER" id="PTHR13377">
    <property type="entry name" value="PLACENTAL PROTEIN 6"/>
    <property type="match status" value="1"/>
</dbReference>
<dbReference type="OMA" id="VIFGTYG"/>
<evidence type="ECO:0000256" key="4">
    <source>
        <dbReference type="ARBA" id="ARBA00023136"/>
    </source>
</evidence>
<dbReference type="Pfam" id="PF08551">
    <property type="entry name" value="DUF1751"/>
    <property type="match status" value="1"/>
</dbReference>
<evidence type="ECO:0000256" key="1">
    <source>
        <dbReference type="ARBA" id="ARBA00004141"/>
    </source>
</evidence>
<comment type="subcellular location">
    <subcellularLocation>
        <location evidence="1">Membrane</location>
        <topology evidence="1">Multi-pass membrane protein</topology>
    </subcellularLocation>
</comment>
<evidence type="ECO:0000256" key="2">
    <source>
        <dbReference type="ARBA" id="ARBA00022692"/>
    </source>
</evidence>
<dbReference type="GO" id="GO:0005794">
    <property type="term" value="C:Golgi apparatus"/>
    <property type="evidence" value="ECO:0007669"/>
    <property type="project" value="TreeGrafter"/>
</dbReference>
<dbReference type="PANTHER" id="PTHR13377:SF3">
    <property type="entry name" value="TRANSMEMBRANE PROTEIN 115"/>
    <property type="match status" value="1"/>
</dbReference>
<evidence type="ECO:0008006" key="8">
    <source>
        <dbReference type="Google" id="ProtNLM"/>
    </source>
</evidence>
<dbReference type="Gramene" id="GBG91272">
    <property type="protein sequence ID" value="GBG91272"/>
    <property type="gene ID" value="CBR_g52157"/>
</dbReference>
<dbReference type="Proteomes" id="UP000265515">
    <property type="component" value="Unassembled WGS sequence"/>
</dbReference>
<dbReference type="Gene3D" id="1.20.1540.10">
    <property type="entry name" value="Rhomboid-like"/>
    <property type="match status" value="1"/>
</dbReference>
<feature type="transmembrane region" description="Helical" evidence="5">
    <location>
        <begin position="143"/>
        <end position="160"/>
    </location>
</feature>
<accession>A0A388M9Y0</accession>
<dbReference type="GO" id="GO:0016020">
    <property type="term" value="C:membrane"/>
    <property type="evidence" value="ECO:0007669"/>
    <property type="project" value="UniProtKB-SubCell"/>
</dbReference>
<keyword evidence="7" id="KW-1185">Reference proteome</keyword>